<dbReference type="Proteomes" id="UP000004217">
    <property type="component" value="Unassembled WGS sequence"/>
</dbReference>
<dbReference type="InterPro" id="IPR007278">
    <property type="entry name" value="DUF397"/>
</dbReference>
<evidence type="ECO:0000259" key="1">
    <source>
        <dbReference type="Pfam" id="PF04149"/>
    </source>
</evidence>
<comment type="caution">
    <text evidence="2">The sequence shown here is derived from an EMBL/GenBank/DDBJ whole genome shotgun (WGS) entry which is preliminary data.</text>
</comment>
<name>G2GQ26_9ACTN</name>
<protein>
    <recommendedName>
        <fullName evidence="1">DUF397 domain-containing protein</fullName>
    </recommendedName>
</protein>
<feature type="domain" description="DUF397" evidence="1">
    <location>
        <begin position="2"/>
        <end position="44"/>
    </location>
</feature>
<gene>
    <name evidence="2" type="ORF">SZN_38203</name>
</gene>
<dbReference type="EMBL" id="AGBF01000523">
    <property type="protein sequence ID" value="EGX54389.1"/>
    <property type="molecule type" value="Genomic_DNA"/>
</dbReference>
<reference evidence="2 3" key="1">
    <citation type="submission" date="2011-08" db="EMBL/GenBank/DDBJ databases">
        <authorList>
            <person name="Lin Y."/>
            <person name="Hao X."/>
            <person name="Johnstone L."/>
            <person name="Miller S.J."/>
            <person name="Wei G."/>
            <person name="Rensing C."/>
        </authorList>
    </citation>
    <scope>NUCLEOTIDE SEQUENCE [LARGE SCALE GENOMIC DNA]</scope>
    <source>
        <strain evidence="2 3">K42</strain>
    </source>
</reference>
<dbReference type="RefSeq" id="WP_007506888.1">
    <property type="nucleotide sequence ID" value="NZ_AGBF01000523.1"/>
</dbReference>
<organism evidence="2 3">
    <name type="scientific">Streptomyces zinciresistens K42</name>
    <dbReference type="NCBI Taxonomy" id="700597"/>
    <lineage>
        <taxon>Bacteria</taxon>
        <taxon>Bacillati</taxon>
        <taxon>Actinomycetota</taxon>
        <taxon>Actinomycetes</taxon>
        <taxon>Kitasatosporales</taxon>
        <taxon>Streptomycetaceae</taxon>
        <taxon>Streptomyces</taxon>
    </lineage>
</organism>
<dbReference type="AlphaFoldDB" id="G2GQ26"/>
<keyword evidence="3" id="KW-1185">Reference proteome</keyword>
<evidence type="ECO:0000313" key="2">
    <source>
        <dbReference type="EMBL" id="EGX54389.1"/>
    </source>
</evidence>
<dbReference type="OrthoDB" id="4570646at2"/>
<feature type="non-terminal residue" evidence="2">
    <location>
        <position position="1"/>
    </location>
</feature>
<sequence length="44" mass="4632">GEDCVEVASQVPGVIPVRDSKLAANSPLLLIPNPAWDAFLTSLK</sequence>
<proteinExistence type="predicted"/>
<accession>G2GQ26</accession>
<evidence type="ECO:0000313" key="3">
    <source>
        <dbReference type="Proteomes" id="UP000004217"/>
    </source>
</evidence>
<dbReference type="Pfam" id="PF04149">
    <property type="entry name" value="DUF397"/>
    <property type="match status" value="1"/>
</dbReference>